<dbReference type="Pfam" id="PF03101">
    <property type="entry name" value="FAR1"/>
    <property type="match status" value="1"/>
</dbReference>
<keyword evidence="3" id="KW-1185">Reference proteome</keyword>
<dbReference type="EMBL" id="JACXVP010000002">
    <property type="protein sequence ID" value="KAG5627339.1"/>
    <property type="molecule type" value="Genomic_DNA"/>
</dbReference>
<reference evidence="2 3" key="1">
    <citation type="submission" date="2020-09" db="EMBL/GenBank/DDBJ databases">
        <title>De no assembly of potato wild relative species, Solanum commersonii.</title>
        <authorList>
            <person name="Cho K."/>
        </authorList>
    </citation>
    <scope>NUCLEOTIDE SEQUENCE [LARGE SCALE GENOMIC DNA]</scope>
    <source>
        <strain evidence="2">LZ3.2</strain>
        <tissue evidence="2">Leaf</tissue>
    </source>
</reference>
<protein>
    <recommendedName>
        <fullName evidence="1">FAR1 domain-containing protein</fullName>
    </recommendedName>
</protein>
<comment type="caution">
    <text evidence="2">The sequence shown here is derived from an EMBL/GenBank/DDBJ whole genome shotgun (WGS) entry which is preliminary data.</text>
</comment>
<evidence type="ECO:0000313" key="2">
    <source>
        <dbReference type="EMBL" id="KAG5627339.1"/>
    </source>
</evidence>
<dbReference type="InterPro" id="IPR004330">
    <property type="entry name" value="FAR1_DNA_bnd_dom"/>
</dbReference>
<dbReference type="OrthoDB" id="1295349at2759"/>
<sequence length="61" mass="7266">MEIGSSESQKYANKNKAQGYVNSRKFTCYKEGYRNKIKRDMVVQKHRQETRTGCLISSYYY</sequence>
<evidence type="ECO:0000259" key="1">
    <source>
        <dbReference type="Pfam" id="PF03101"/>
    </source>
</evidence>
<dbReference type="AlphaFoldDB" id="A0A9J6ASS5"/>
<organism evidence="2 3">
    <name type="scientific">Solanum commersonii</name>
    <name type="common">Commerson's wild potato</name>
    <name type="synonym">Commerson's nightshade</name>
    <dbReference type="NCBI Taxonomy" id="4109"/>
    <lineage>
        <taxon>Eukaryota</taxon>
        <taxon>Viridiplantae</taxon>
        <taxon>Streptophyta</taxon>
        <taxon>Embryophyta</taxon>
        <taxon>Tracheophyta</taxon>
        <taxon>Spermatophyta</taxon>
        <taxon>Magnoliopsida</taxon>
        <taxon>eudicotyledons</taxon>
        <taxon>Gunneridae</taxon>
        <taxon>Pentapetalae</taxon>
        <taxon>asterids</taxon>
        <taxon>lamiids</taxon>
        <taxon>Solanales</taxon>
        <taxon>Solanaceae</taxon>
        <taxon>Solanoideae</taxon>
        <taxon>Solaneae</taxon>
        <taxon>Solanum</taxon>
    </lineage>
</organism>
<gene>
    <name evidence="2" type="ORF">H5410_012557</name>
</gene>
<evidence type="ECO:0000313" key="3">
    <source>
        <dbReference type="Proteomes" id="UP000824120"/>
    </source>
</evidence>
<name>A0A9J6ASS5_SOLCO</name>
<dbReference type="Proteomes" id="UP000824120">
    <property type="component" value="Chromosome 2"/>
</dbReference>
<proteinExistence type="predicted"/>
<accession>A0A9J6ASS5</accession>
<feature type="domain" description="FAR1" evidence="1">
    <location>
        <begin position="3"/>
        <end position="54"/>
    </location>
</feature>